<evidence type="ECO:0000256" key="1">
    <source>
        <dbReference type="SAM" id="MobiDB-lite"/>
    </source>
</evidence>
<gene>
    <name evidence="2" type="ORF">MCHLO_09385</name>
</gene>
<feature type="region of interest" description="Disordered" evidence="1">
    <location>
        <begin position="1"/>
        <end position="20"/>
    </location>
</feature>
<evidence type="ECO:0000313" key="2">
    <source>
        <dbReference type="EMBL" id="GAT52323.1"/>
    </source>
</evidence>
<feature type="compositionally biased region" description="Low complexity" evidence="1">
    <location>
        <begin position="143"/>
        <end position="158"/>
    </location>
</feature>
<organism evidence="2 3">
    <name type="scientific">Mycena chlorophos</name>
    <name type="common">Agaric fungus</name>
    <name type="synonym">Agaricus chlorophos</name>
    <dbReference type="NCBI Taxonomy" id="658473"/>
    <lineage>
        <taxon>Eukaryota</taxon>
        <taxon>Fungi</taxon>
        <taxon>Dikarya</taxon>
        <taxon>Basidiomycota</taxon>
        <taxon>Agaricomycotina</taxon>
        <taxon>Agaricomycetes</taxon>
        <taxon>Agaricomycetidae</taxon>
        <taxon>Agaricales</taxon>
        <taxon>Marasmiineae</taxon>
        <taxon>Mycenaceae</taxon>
        <taxon>Mycena</taxon>
    </lineage>
</organism>
<proteinExistence type="predicted"/>
<feature type="region of interest" description="Disordered" evidence="1">
    <location>
        <begin position="138"/>
        <end position="158"/>
    </location>
</feature>
<protein>
    <submittedName>
        <fullName evidence="2">Uncharacterized protein</fullName>
    </submittedName>
</protein>
<accession>A0ABQ0LMJ1</accession>
<sequence>MEATVALAPSPLPLQSQSQSHGQGLDARILLSTLHAGAIPLITTIRTDSELERSADPRSTATVLDRAIHLPTFATLLARLADQVALEESLRASVGSNFDGLALPAPVVGSTLAARSASGDLDVEETVLVRREGSIRIRRRPTMSMGSSAPGPAPAGSS</sequence>
<reference evidence="2" key="1">
    <citation type="submission" date="2014-09" db="EMBL/GenBank/DDBJ databases">
        <title>Genome sequence of the luminous mushroom Mycena chlorophos for searching fungal bioluminescence genes.</title>
        <authorList>
            <person name="Tanaka Y."/>
            <person name="Kasuga D."/>
            <person name="Oba Y."/>
            <person name="Hase S."/>
            <person name="Sato K."/>
            <person name="Oba Y."/>
            <person name="Sakakibara Y."/>
        </authorList>
    </citation>
    <scope>NUCLEOTIDE SEQUENCE</scope>
</reference>
<dbReference type="Proteomes" id="UP000815677">
    <property type="component" value="Unassembled WGS sequence"/>
</dbReference>
<name>A0ABQ0LMJ1_MYCCL</name>
<evidence type="ECO:0000313" key="3">
    <source>
        <dbReference type="Proteomes" id="UP000815677"/>
    </source>
</evidence>
<keyword evidence="3" id="KW-1185">Reference proteome</keyword>
<dbReference type="EMBL" id="DF847722">
    <property type="protein sequence ID" value="GAT52323.1"/>
    <property type="molecule type" value="Genomic_DNA"/>
</dbReference>